<dbReference type="OrthoDB" id="1918304at2759"/>
<organism evidence="2 3">
    <name type="scientific">Vanilla planifolia</name>
    <name type="common">Vanilla</name>
    <dbReference type="NCBI Taxonomy" id="51239"/>
    <lineage>
        <taxon>Eukaryota</taxon>
        <taxon>Viridiplantae</taxon>
        <taxon>Streptophyta</taxon>
        <taxon>Embryophyta</taxon>
        <taxon>Tracheophyta</taxon>
        <taxon>Spermatophyta</taxon>
        <taxon>Magnoliopsida</taxon>
        <taxon>Liliopsida</taxon>
        <taxon>Asparagales</taxon>
        <taxon>Orchidaceae</taxon>
        <taxon>Vanilloideae</taxon>
        <taxon>Vanilleae</taxon>
        <taxon>Vanilla</taxon>
    </lineage>
</organism>
<comment type="caution">
    <text evidence="2">The sequence shown here is derived from an EMBL/GenBank/DDBJ whole genome shotgun (WGS) entry which is preliminary data.</text>
</comment>
<accession>A0A835UY16</accession>
<proteinExistence type="predicted"/>
<dbReference type="EMBL" id="JADCNL010000005">
    <property type="protein sequence ID" value="KAG0480129.1"/>
    <property type="molecule type" value="Genomic_DNA"/>
</dbReference>
<dbReference type="AlphaFoldDB" id="A0A835UY16"/>
<feature type="region of interest" description="Disordered" evidence="1">
    <location>
        <begin position="82"/>
        <end position="104"/>
    </location>
</feature>
<sequence>MRKLIVKCKAIKTIIRTPSTVSFHEGYPALHGDKNLILLGDGKTSSGYLPRTRTVEWRCVRENHDELDFEFLGNIRGKEWSADQPMQERGSTGLRKGGEIQPLV</sequence>
<reference evidence="2 3" key="1">
    <citation type="journal article" date="2020" name="Nat. Food">
        <title>A phased Vanilla planifolia genome enables genetic improvement of flavour and production.</title>
        <authorList>
            <person name="Hasing T."/>
            <person name="Tang H."/>
            <person name="Brym M."/>
            <person name="Khazi F."/>
            <person name="Huang T."/>
            <person name="Chambers A.H."/>
        </authorList>
    </citation>
    <scope>NUCLEOTIDE SEQUENCE [LARGE SCALE GENOMIC DNA]</scope>
    <source>
        <tissue evidence="2">Leaf</tissue>
    </source>
</reference>
<gene>
    <name evidence="2" type="ORF">HPP92_010987</name>
</gene>
<keyword evidence="3" id="KW-1185">Reference proteome</keyword>
<evidence type="ECO:0000256" key="1">
    <source>
        <dbReference type="SAM" id="MobiDB-lite"/>
    </source>
</evidence>
<evidence type="ECO:0000313" key="2">
    <source>
        <dbReference type="EMBL" id="KAG0480129.1"/>
    </source>
</evidence>
<name>A0A835UY16_VANPL</name>
<protein>
    <submittedName>
        <fullName evidence="2">Uncharacterized protein</fullName>
    </submittedName>
</protein>
<evidence type="ECO:0000313" key="3">
    <source>
        <dbReference type="Proteomes" id="UP000636800"/>
    </source>
</evidence>
<dbReference type="Proteomes" id="UP000636800">
    <property type="component" value="Chromosome 5"/>
</dbReference>